<dbReference type="InterPro" id="IPR043147">
    <property type="entry name" value="Penicillin_amidase_A-knob"/>
</dbReference>
<dbReference type="Gene3D" id="1.10.1400.10">
    <property type="match status" value="1"/>
</dbReference>
<dbReference type="SUPFAM" id="SSF56235">
    <property type="entry name" value="N-terminal nucleophile aminohydrolases (Ntn hydrolases)"/>
    <property type="match status" value="1"/>
</dbReference>
<gene>
    <name evidence="1" type="ORF">SAMN04488112_11469</name>
</gene>
<dbReference type="Proteomes" id="UP000199387">
    <property type="component" value="Unassembled WGS sequence"/>
</dbReference>
<proteinExistence type="predicted"/>
<dbReference type="RefSeq" id="WP_091571014.1">
    <property type="nucleotide sequence ID" value="NZ_FMZA01000014.1"/>
</dbReference>
<keyword evidence="2" id="KW-1185">Reference proteome</keyword>
<dbReference type="OrthoDB" id="9759796at2"/>
<dbReference type="GO" id="GO:0016787">
    <property type="term" value="F:hydrolase activity"/>
    <property type="evidence" value="ECO:0007669"/>
    <property type="project" value="InterPro"/>
</dbReference>
<evidence type="ECO:0000313" key="1">
    <source>
        <dbReference type="EMBL" id="SDC72036.1"/>
    </source>
</evidence>
<dbReference type="EMBL" id="FMZA01000014">
    <property type="protein sequence ID" value="SDC72036.1"/>
    <property type="molecule type" value="Genomic_DNA"/>
</dbReference>
<sequence length="120" mass="13703">MRRFFSIFPREGGDDTVEELVGSGDPVALLGLLEHPEQVRDQILLSSLDSAIEELEGKLSSDWSQWKWSDLHHAQLKHPLWKRLTEAERKQWNTLTGIFSVRSSMESHMVLIDIGGAQHL</sequence>
<dbReference type="InterPro" id="IPR002692">
    <property type="entry name" value="S45"/>
</dbReference>
<name>A0A1G6NXQ8_9BACL</name>
<dbReference type="GO" id="GO:0017000">
    <property type="term" value="P:antibiotic biosynthetic process"/>
    <property type="evidence" value="ECO:0007669"/>
    <property type="project" value="InterPro"/>
</dbReference>
<dbReference type="InterPro" id="IPR029055">
    <property type="entry name" value="Ntn_hydrolases_N"/>
</dbReference>
<dbReference type="Pfam" id="PF01804">
    <property type="entry name" value="Penicil_amidase"/>
    <property type="match status" value="1"/>
</dbReference>
<dbReference type="AlphaFoldDB" id="A0A1G6NXQ8"/>
<protein>
    <submittedName>
        <fullName evidence="1">Penicillin amidase</fullName>
    </submittedName>
</protein>
<dbReference type="Gene3D" id="3.60.20.10">
    <property type="entry name" value="Glutamine Phosphoribosylpyrophosphate, subunit 1, domain 1"/>
    <property type="match status" value="1"/>
</dbReference>
<accession>A0A1G6NXQ8</accession>
<evidence type="ECO:0000313" key="2">
    <source>
        <dbReference type="Proteomes" id="UP000199387"/>
    </source>
</evidence>
<organism evidence="1 2">
    <name type="scientific">Melghirimyces thermohalophilus</name>
    <dbReference type="NCBI Taxonomy" id="1236220"/>
    <lineage>
        <taxon>Bacteria</taxon>
        <taxon>Bacillati</taxon>
        <taxon>Bacillota</taxon>
        <taxon>Bacilli</taxon>
        <taxon>Bacillales</taxon>
        <taxon>Thermoactinomycetaceae</taxon>
        <taxon>Melghirimyces</taxon>
    </lineage>
</organism>
<reference evidence="1 2" key="1">
    <citation type="submission" date="2016-10" db="EMBL/GenBank/DDBJ databases">
        <authorList>
            <person name="de Groot N.N."/>
        </authorList>
    </citation>
    <scope>NUCLEOTIDE SEQUENCE [LARGE SCALE GENOMIC DNA]</scope>
    <source>
        <strain evidence="1 2">DSM 45514</strain>
    </source>
</reference>